<dbReference type="EMBL" id="KQ416010">
    <property type="protein sequence ID" value="KOF99138.1"/>
    <property type="molecule type" value="Genomic_DNA"/>
</dbReference>
<name>A0A0L8ICB8_OCTBM</name>
<gene>
    <name evidence="1" type="ORF">OCBIM_22019391mg</name>
</gene>
<sequence>MLLYRDGKGGGGFSDSVKTANCMCVRLESSDAIVKSPASMKKLLCEASSQALLQPLKQLLPVSKMLFIR</sequence>
<proteinExistence type="predicted"/>
<evidence type="ECO:0000313" key="1">
    <source>
        <dbReference type="EMBL" id="KOF99138.1"/>
    </source>
</evidence>
<reference evidence="1" key="1">
    <citation type="submission" date="2015-07" db="EMBL/GenBank/DDBJ databases">
        <title>MeaNS - Measles Nucleotide Surveillance Program.</title>
        <authorList>
            <person name="Tran T."/>
            <person name="Druce J."/>
        </authorList>
    </citation>
    <scope>NUCLEOTIDE SEQUENCE</scope>
    <source>
        <strain evidence="1">UCB-OBI-ISO-001</strain>
        <tissue evidence="1">Gonad</tissue>
    </source>
</reference>
<protein>
    <submittedName>
        <fullName evidence="1">Uncharacterized protein</fullName>
    </submittedName>
</protein>
<organism evidence="1">
    <name type="scientific">Octopus bimaculoides</name>
    <name type="common">California two-spotted octopus</name>
    <dbReference type="NCBI Taxonomy" id="37653"/>
    <lineage>
        <taxon>Eukaryota</taxon>
        <taxon>Metazoa</taxon>
        <taxon>Spiralia</taxon>
        <taxon>Lophotrochozoa</taxon>
        <taxon>Mollusca</taxon>
        <taxon>Cephalopoda</taxon>
        <taxon>Coleoidea</taxon>
        <taxon>Octopodiformes</taxon>
        <taxon>Octopoda</taxon>
        <taxon>Incirrata</taxon>
        <taxon>Octopodidae</taxon>
        <taxon>Octopus</taxon>
    </lineage>
</organism>
<dbReference type="AlphaFoldDB" id="A0A0L8ICB8"/>
<accession>A0A0L8ICB8</accession>